<feature type="chain" id="PRO_5041393956" evidence="2">
    <location>
        <begin position="32"/>
        <end position="470"/>
    </location>
</feature>
<feature type="region of interest" description="Disordered" evidence="1">
    <location>
        <begin position="33"/>
        <end position="56"/>
    </location>
</feature>
<dbReference type="InterPro" id="IPR018391">
    <property type="entry name" value="PQQ_b-propeller_rpt"/>
</dbReference>
<dbReference type="SUPFAM" id="SSF50998">
    <property type="entry name" value="Quinoprotein alcohol dehydrogenase-like"/>
    <property type="match status" value="1"/>
</dbReference>
<organism evidence="3 4">
    <name type="scientific">Yinghuangia soli</name>
    <dbReference type="NCBI Taxonomy" id="2908204"/>
    <lineage>
        <taxon>Bacteria</taxon>
        <taxon>Bacillati</taxon>
        <taxon>Actinomycetota</taxon>
        <taxon>Actinomycetes</taxon>
        <taxon>Kitasatosporales</taxon>
        <taxon>Streptomycetaceae</taxon>
        <taxon>Yinghuangia</taxon>
    </lineage>
</organism>
<dbReference type="InterPro" id="IPR015943">
    <property type="entry name" value="WD40/YVTN_repeat-like_dom_sf"/>
</dbReference>
<proteinExistence type="predicted"/>
<evidence type="ECO:0000313" key="3">
    <source>
        <dbReference type="EMBL" id="MCF2533190.1"/>
    </source>
</evidence>
<comment type="caution">
    <text evidence="3">The sequence shown here is derived from an EMBL/GenBank/DDBJ whole genome shotgun (WGS) entry which is preliminary data.</text>
</comment>
<sequence length="470" mass="50293">MTVISGARRRRPLHMLVVGVLALALVGCSNAKDAKDDSPAQSANTPAPVVPSEVPPAGDLTVKWSVPANDSPRNAVFGRWITKDALYVGTWTDGLVRYSASDGKAEAVPLPGPEPRICGMSTSASETLAAVAWGAGDTCSNVGLVDLTTGKLRFTVPFTLLWNDGRPGRTLRYGTTMQLVVTDHMVVAAGDGDVHTYDIADGKLRWSWSAKAIGLEQAFTTGALADNSTVLVSVWPMDAQRAGWGASLDAATGAMRWGGPVVPRGAERISAVSLDPPAFSVLHTKGLARSIVVVDDKGRPKRTIEVNKPDDPDASPETFRLGRSQEESLLHVAAGVFYTRTEIGRGKDERVGVKAVDLKTGATKWTTPLPGKEDDYHSLLDLRVIDAGPAGVHVLQIGDSYDKEPFTVWWLSPQDGTWRKWASGPSPDKVFEGYSLWYAWFDGGIYLTSTSISPGQPIAVRIADAARPPV</sequence>
<evidence type="ECO:0000256" key="1">
    <source>
        <dbReference type="SAM" id="MobiDB-lite"/>
    </source>
</evidence>
<dbReference type="Gene3D" id="2.130.10.10">
    <property type="entry name" value="YVTN repeat-like/Quinoprotein amine dehydrogenase"/>
    <property type="match status" value="1"/>
</dbReference>
<reference evidence="3" key="1">
    <citation type="submission" date="2022-01" db="EMBL/GenBank/DDBJ databases">
        <title>Genome-Based Taxonomic Classification of the Phylum Actinobacteria.</title>
        <authorList>
            <person name="Gao Y."/>
        </authorList>
    </citation>
    <scope>NUCLEOTIDE SEQUENCE</scope>
    <source>
        <strain evidence="3">KLBMP 8922</strain>
    </source>
</reference>
<keyword evidence="2" id="KW-0732">Signal</keyword>
<protein>
    <submittedName>
        <fullName evidence="3">PQQ-binding-like beta-propeller repeat protein</fullName>
    </submittedName>
</protein>
<gene>
    <name evidence="3" type="ORF">LZ495_39065</name>
</gene>
<dbReference type="Proteomes" id="UP001165378">
    <property type="component" value="Unassembled WGS sequence"/>
</dbReference>
<dbReference type="SMART" id="SM00564">
    <property type="entry name" value="PQQ"/>
    <property type="match status" value="2"/>
</dbReference>
<dbReference type="InterPro" id="IPR011047">
    <property type="entry name" value="Quinoprotein_ADH-like_sf"/>
</dbReference>
<feature type="compositionally biased region" description="Low complexity" evidence="1">
    <location>
        <begin position="46"/>
        <end position="56"/>
    </location>
</feature>
<evidence type="ECO:0000313" key="4">
    <source>
        <dbReference type="Proteomes" id="UP001165378"/>
    </source>
</evidence>
<keyword evidence="4" id="KW-1185">Reference proteome</keyword>
<feature type="signal peptide" evidence="2">
    <location>
        <begin position="1"/>
        <end position="31"/>
    </location>
</feature>
<dbReference type="AlphaFoldDB" id="A0AA41U4Q4"/>
<evidence type="ECO:0000256" key="2">
    <source>
        <dbReference type="SAM" id="SignalP"/>
    </source>
</evidence>
<name>A0AA41U4Q4_9ACTN</name>
<dbReference type="EMBL" id="JAKFHA010000045">
    <property type="protein sequence ID" value="MCF2533190.1"/>
    <property type="molecule type" value="Genomic_DNA"/>
</dbReference>
<accession>A0AA41U4Q4</accession>
<dbReference type="RefSeq" id="WP_235057966.1">
    <property type="nucleotide sequence ID" value="NZ_JAKFHA010000045.1"/>
</dbReference>